<feature type="transmembrane region" description="Helical" evidence="1">
    <location>
        <begin position="27"/>
        <end position="47"/>
    </location>
</feature>
<gene>
    <name evidence="2" type="ORF">GCM10011517_20020</name>
</gene>
<dbReference type="Proteomes" id="UP000606730">
    <property type="component" value="Unassembled WGS sequence"/>
</dbReference>
<dbReference type="EMBL" id="BMKN01000002">
    <property type="protein sequence ID" value="GGE52244.1"/>
    <property type="molecule type" value="Genomic_DNA"/>
</dbReference>
<evidence type="ECO:0000313" key="2">
    <source>
        <dbReference type="EMBL" id="GGE52244.1"/>
    </source>
</evidence>
<keyword evidence="1" id="KW-0812">Transmembrane</keyword>
<reference evidence="2" key="1">
    <citation type="journal article" date="2014" name="Int. J. Syst. Evol. Microbiol.">
        <title>Complete genome sequence of Corynebacterium casei LMG S-19264T (=DSM 44701T), isolated from a smear-ripened cheese.</title>
        <authorList>
            <consortium name="US DOE Joint Genome Institute (JGI-PGF)"/>
            <person name="Walter F."/>
            <person name="Albersmeier A."/>
            <person name="Kalinowski J."/>
            <person name="Ruckert C."/>
        </authorList>
    </citation>
    <scope>NUCLEOTIDE SEQUENCE</scope>
    <source>
        <strain evidence="2">CGMCC 1.16012</strain>
    </source>
</reference>
<reference evidence="2" key="2">
    <citation type="submission" date="2020-09" db="EMBL/GenBank/DDBJ databases">
        <authorList>
            <person name="Sun Q."/>
            <person name="Zhou Y."/>
        </authorList>
    </citation>
    <scope>NUCLEOTIDE SEQUENCE</scope>
    <source>
        <strain evidence="2">CGMCC 1.16012</strain>
    </source>
</reference>
<dbReference type="RefSeq" id="WP_095593951.1">
    <property type="nucleotide sequence ID" value="NZ_BMKN01000002.1"/>
</dbReference>
<accession>A0A917AI29</accession>
<name>A0A917AI29_9RHOB</name>
<organism evidence="2 3">
    <name type="scientific">Actibacterium pelagium</name>
    <dbReference type="NCBI Taxonomy" id="2029103"/>
    <lineage>
        <taxon>Bacteria</taxon>
        <taxon>Pseudomonadati</taxon>
        <taxon>Pseudomonadota</taxon>
        <taxon>Alphaproteobacteria</taxon>
        <taxon>Rhodobacterales</taxon>
        <taxon>Roseobacteraceae</taxon>
        <taxon>Actibacterium</taxon>
    </lineage>
</organism>
<evidence type="ECO:0000313" key="3">
    <source>
        <dbReference type="Proteomes" id="UP000606730"/>
    </source>
</evidence>
<dbReference type="AlphaFoldDB" id="A0A917AI29"/>
<sequence length="88" mass="9589">MWNEWWIWVAAGIGLGILEVLVPGFLFLGFAIGAGVIGLLLAVGVALSMPQLLVTFGVVSLVSWLVLRRVVGLRQGQVKRVHHDINED</sequence>
<proteinExistence type="predicted"/>
<keyword evidence="1" id="KW-1133">Transmembrane helix</keyword>
<protein>
    <recommendedName>
        <fullName evidence="4">NfeD-like C-terminal, partner-binding</fullName>
    </recommendedName>
</protein>
<comment type="caution">
    <text evidence="2">The sequence shown here is derived from an EMBL/GenBank/DDBJ whole genome shotgun (WGS) entry which is preliminary data.</text>
</comment>
<evidence type="ECO:0008006" key="4">
    <source>
        <dbReference type="Google" id="ProtNLM"/>
    </source>
</evidence>
<keyword evidence="1" id="KW-0472">Membrane</keyword>
<evidence type="ECO:0000256" key="1">
    <source>
        <dbReference type="SAM" id="Phobius"/>
    </source>
</evidence>
<keyword evidence="3" id="KW-1185">Reference proteome</keyword>
<feature type="transmembrane region" description="Helical" evidence="1">
    <location>
        <begin position="53"/>
        <end position="71"/>
    </location>
</feature>
<feature type="transmembrane region" description="Helical" evidence="1">
    <location>
        <begin position="6"/>
        <end position="22"/>
    </location>
</feature>